<feature type="transmembrane region" description="Helical" evidence="6">
    <location>
        <begin position="741"/>
        <end position="760"/>
    </location>
</feature>
<feature type="transmembrane region" description="Helical" evidence="6">
    <location>
        <begin position="395"/>
        <end position="419"/>
    </location>
</feature>
<keyword evidence="10" id="KW-1185">Reference proteome</keyword>
<dbReference type="EMBL" id="WELI01000009">
    <property type="protein sequence ID" value="KAB7727874.1"/>
    <property type="molecule type" value="Genomic_DNA"/>
</dbReference>
<dbReference type="GO" id="GO:0022857">
    <property type="term" value="F:transmembrane transporter activity"/>
    <property type="evidence" value="ECO:0007669"/>
    <property type="project" value="TreeGrafter"/>
</dbReference>
<proteinExistence type="predicted"/>
<keyword evidence="2" id="KW-1003">Cell membrane</keyword>
<evidence type="ECO:0000256" key="6">
    <source>
        <dbReference type="SAM" id="Phobius"/>
    </source>
</evidence>
<evidence type="ECO:0000313" key="10">
    <source>
        <dbReference type="Proteomes" id="UP000488299"/>
    </source>
</evidence>
<keyword evidence="3 6" id="KW-0812">Transmembrane</keyword>
<evidence type="ECO:0000256" key="3">
    <source>
        <dbReference type="ARBA" id="ARBA00022692"/>
    </source>
</evidence>
<feature type="transmembrane region" description="Helical" evidence="6">
    <location>
        <begin position="21"/>
        <end position="40"/>
    </location>
</feature>
<protein>
    <submittedName>
        <fullName evidence="9">FtsX-like permease family protein</fullName>
    </submittedName>
</protein>
<feature type="domain" description="ABC3 transporter permease C-terminal" evidence="7">
    <location>
        <begin position="308"/>
        <end position="423"/>
    </location>
</feature>
<dbReference type="Pfam" id="PF12704">
    <property type="entry name" value="MacB_PCD"/>
    <property type="match status" value="2"/>
</dbReference>
<dbReference type="InterPro" id="IPR050250">
    <property type="entry name" value="Macrolide_Exporter_MacB"/>
</dbReference>
<dbReference type="RefSeq" id="WP_152125827.1">
    <property type="nucleotide sequence ID" value="NZ_WELI01000009.1"/>
</dbReference>
<feature type="domain" description="MacB-like periplasmic core" evidence="8">
    <location>
        <begin position="456"/>
        <end position="613"/>
    </location>
</feature>
<dbReference type="InterPro" id="IPR003838">
    <property type="entry name" value="ABC3_permease_C"/>
</dbReference>
<feature type="domain" description="MacB-like periplasmic core" evidence="8">
    <location>
        <begin position="20"/>
        <end position="259"/>
    </location>
</feature>
<evidence type="ECO:0000256" key="5">
    <source>
        <dbReference type="ARBA" id="ARBA00023136"/>
    </source>
</evidence>
<evidence type="ECO:0000256" key="4">
    <source>
        <dbReference type="ARBA" id="ARBA00022989"/>
    </source>
</evidence>
<feature type="domain" description="ABC3 transporter permease C-terminal" evidence="7">
    <location>
        <begin position="692"/>
        <end position="804"/>
    </location>
</feature>
<dbReference type="Pfam" id="PF02687">
    <property type="entry name" value="FtsX"/>
    <property type="match status" value="2"/>
</dbReference>
<keyword evidence="5 6" id="KW-0472">Membrane</keyword>
<feature type="transmembrane region" description="Helical" evidence="6">
    <location>
        <begin position="689"/>
        <end position="713"/>
    </location>
</feature>
<reference evidence="9 10" key="1">
    <citation type="submission" date="2019-10" db="EMBL/GenBank/DDBJ databases">
        <title>Rudanella paleaurantiibacter sp. nov., isolated from sludge.</title>
        <authorList>
            <person name="Xu S.Q."/>
        </authorList>
    </citation>
    <scope>NUCLEOTIDE SEQUENCE [LARGE SCALE GENOMIC DNA]</scope>
    <source>
        <strain evidence="9 10">HX-22-17</strain>
    </source>
</reference>
<dbReference type="AlphaFoldDB" id="A0A7J5TUP6"/>
<dbReference type="GO" id="GO:0005886">
    <property type="term" value="C:plasma membrane"/>
    <property type="evidence" value="ECO:0007669"/>
    <property type="project" value="UniProtKB-SubCell"/>
</dbReference>
<dbReference type="PANTHER" id="PTHR30572">
    <property type="entry name" value="MEMBRANE COMPONENT OF TRANSPORTER-RELATED"/>
    <property type="match status" value="1"/>
</dbReference>
<organism evidence="9 10">
    <name type="scientific">Rudanella paleaurantiibacter</name>
    <dbReference type="NCBI Taxonomy" id="2614655"/>
    <lineage>
        <taxon>Bacteria</taxon>
        <taxon>Pseudomonadati</taxon>
        <taxon>Bacteroidota</taxon>
        <taxon>Cytophagia</taxon>
        <taxon>Cytophagales</taxon>
        <taxon>Cytophagaceae</taxon>
        <taxon>Rudanella</taxon>
    </lineage>
</organism>
<dbReference type="InterPro" id="IPR025857">
    <property type="entry name" value="MacB_PCD"/>
</dbReference>
<gene>
    <name evidence="9" type="ORF">F5984_19075</name>
</gene>
<comment type="subcellular location">
    <subcellularLocation>
        <location evidence="1">Cell membrane</location>
        <topology evidence="1">Multi-pass membrane protein</topology>
    </subcellularLocation>
</comment>
<sequence length="812" mass="90158">MLRNYLKIAFRNLVKHRVSTLINLFGLTIGVTTCLTIYLITRHELSYDTFHADHERIYRLVGETQFGNPPEKRPAGFVPNAVPEGVRQEIVGIETVAAFHNIESDVLIPNGTGKPQRFEARKRGVDPAEIIVTDPQYFDLFSYQWLAGNPKTALNEPLTLVLSAQKARKYFGDLPPHQYLGKQVIYWDSLRVTVSGVVQDWATPTDLTFTDFISLRSIRGSNLLKQSINLDQWDDIWSSSQAFVKLQPGVTPAQLSSAFSKFSRQHYKGPFVFTPALQPLADLHFNEAYNDNYARKAHLPTLYGLMGVALFILLIAAINFINLSTAQSMSRAQEVGIRKVLGSSRASLLTQFMSETLLLTIGAVLLAQLLVQPVLTEFNAFIPAGVRYDGLTPETALFLLLLTGITALLAGFYPSWVLASYQPARSLKGPIASAGGLKGYFRKSLIVFQFTVSLLFIIGTLFIGRQLAFMRNKELGFSTDAVVSLHTAQLGKADILAEKLRQLTDVQLVTREWFPPMGSSYMVANLKYRGKKDVEMDVSIKAGDENFIPMYQLKLLAGRNYLRSDSLREIVINETYALALGFPKPTDAVGQNVELQGRSYPIVGVVADFHEQSLHEKVGPVFIGYMPRQAGNLGVKLVSQGKSAQEIQTTLAEIERVWQTVYPDHAFSYTFLDDSIAQLYEKEAKTAQLVNVATIIAILISCMGLFGLAMFTAEQRTKEIGVRKVLGASVLSIMRLLSTDFLKLILVALLVASPLAWYATTQWLQGFAYRISVDWWVFGVAGLMAVGIGLLTVSVQSLKAALQNPVDSLRNE</sequence>
<evidence type="ECO:0000256" key="1">
    <source>
        <dbReference type="ARBA" id="ARBA00004651"/>
    </source>
</evidence>
<dbReference type="Proteomes" id="UP000488299">
    <property type="component" value="Unassembled WGS sequence"/>
</dbReference>
<accession>A0A7J5TUP6</accession>
<evidence type="ECO:0000313" key="9">
    <source>
        <dbReference type="EMBL" id="KAB7727874.1"/>
    </source>
</evidence>
<evidence type="ECO:0000256" key="2">
    <source>
        <dbReference type="ARBA" id="ARBA00022475"/>
    </source>
</evidence>
<feature type="transmembrane region" description="Helical" evidence="6">
    <location>
        <begin position="440"/>
        <end position="463"/>
    </location>
</feature>
<comment type="caution">
    <text evidence="9">The sequence shown here is derived from an EMBL/GenBank/DDBJ whole genome shotgun (WGS) entry which is preliminary data.</text>
</comment>
<feature type="transmembrane region" description="Helical" evidence="6">
    <location>
        <begin position="302"/>
        <end position="321"/>
    </location>
</feature>
<name>A0A7J5TUP6_9BACT</name>
<evidence type="ECO:0000259" key="7">
    <source>
        <dbReference type="Pfam" id="PF02687"/>
    </source>
</evidence>
<evidence type="ECO:0000259" key="8">
    <source>
        <dbReference type="Pfam" id="PF12704"/>
    </source>
</evidence>
<dbReference type="PANTHER" id="PTHR30572:SF18">
    <property type="entry name" value="ABC-TYPE MACROLIDE FAMILY EXPORT SYSTEM PERMEASE COMPONENT 2"/>
    <property type="match status" value="1"/>
</dbReference>
<keyword evidence="4 6" id="KW-1133">Transmembrane helix</keyword>
<feature type="transmembrane region" description="Helical" evidence="6">
    <location>
        <begin position="775"/>
        <end position="795"/>
    </location>
</feature>